<sequence>MDEKQFWNWFIANKDSYSGLDNLIEERREELLEDLLVALHRYNDHLYFQIGSGEDMFGNELGITAEGEASQFENVARLVSAAPKIEDLRVVAFKQPMGLDFQTDVEGLSLQPAKFWFLPPENAGHPNVLGLRNNNCARNGKVIFSVFSSQPPIYPILPTGSVALSSGIA</sequence>
<proteinExistence type="predicted"/>
<evidence type="ECO:0000313" key="2">
    <source>
        <dbReference type="Proteomes" id="UP000033121"/>
    </source>
</evidence>
<protein>
    <submittedName>
        <fullName evidence="1">Uncharacterized protein</fullName>
    </submittedName>
</protein>
<gene>
    <name evidence="1" type="ORF">FPE01S_03_01690</name>
</gene>
<comment type="caution">
    <text evidence="1">The sequence shown here is derived from an EMBL/GenBank/DDBJ whole genome shotgun (WGS) entry which is preliminary data.</text>
</comment>
<keyword evidence="2" id="KW-1185">Reference proteome</keyword>
<name>A0A0E9N436_9BACT</name>
<dbReference type="STRING" id="1220578.FPE01S_03_01690"/>
<organism evidence="1 2">
    <name type="scientific">Flavihumibacter petaseus NBRC 106054</name>
    <dbReference type="NCBI Taxonomy" id="1220578"/>
    <lineage>
        <taxon>Bacteria</taxon>
        <taxon>Pseudomonadati</taxon>
        <taxon>Bacteroidota</taxon>
        <taxon>Chitinophagia</taxon>
        <taxon>Chitinophagales</taxon>
        <taxon>Chitinophagaceae</taxon>
        <taxon>Flavihumibacter</taxon>
    </lineage>
</organism>
<dbReference type="EMBL" id="BBWV01000003">
    <property type="protein sequence ID" value="GAO44130.1"/>
    <property type="molecule type" value="Genomic_DNA"/>
</dbReference>
<reference evidence="1 2" key="1">
    <citation type="submission" date="2015-04" db="EMBL/GenBank/DDBJ databases">
        <title>Whole genome shotgun sequence of Flavihumibacter petaseus NBRC 106054.</title>
        <authorList>
            <person name="Miyazawa S."/>
            <person name="Hosoyama A."/>
            <person name="Hashimoto M."/>
            <person name="Noguchi M."/>
            <person name="Tsuchikane K."/>
            <person name="Ohji S."/>
            <person name="Yamazoe A."/>
            <person name="Ichikawa N."/>
            <person name="Kimura A."/>
            <person name="Fujita N."/>
        </authorList>
    </citation>
    <scope>NUCLEOTIDE SEQUENCE [LARGE SCALE GENOMIC DNA]</scope>
    <source>
        <strain evidence="1 2">NBRC 106054</strain>
    </source>
</reference>
<dbReference type="OrthoDB" id="9151249at2"/>
<evidence type="ECO:0000313" key="1">
    <source>
        <dbReference type="EMBL" id="GAO44130.1"/>
    </source>
</evidence>
<accession>A0A0E9N436</accession>
<dbReference type="Proteomes" id="UP000033121">
    <property type="component" value="Unassembled WGS sequence"/>
</dbReference>
<dbReference type="AlphaFoldDB" id="A0A0E9N436"/>
<dbReference type="RefSeq" id="WP_046370102.1">
    <property type="nucleotide sequence ID" value="NZ_BBWV01000003.1"/>
</dbReference>